<dbReference type="SUPFAM" id="SSF50952">
    <property type="entry name" value="Soluble quinoprotein glucose dehydrogenase"/>
    <property type="match status" value="1"/>
</dbReference>
<evidence type="ECO:0000256" key="1">
    <source>
        <dbReference type="SAM" id="SignalP"/>
    </source>
</evidence>
<sequence>MKISRIIALLVLFCTAFMISCDLDLFDGEDDDINLVAKFNDRIGPLEIEEIVYGNWKGTNHIQGICFDQNTLFISNTKQLITYSKDKEKVIAEQRCHELSGEECKAFHYGDPAFYKSDLWVPLSTSKKWKEDYYCHQNKLLKFEEGIIQGVHMPKIYLLDFPGHVGAVEILNDKVYVAGKDINTDWPHDDNCHEEQIIYVYNLENLVENTCNLHNDVLSFTAHGKNGIQNLAEFGSNSLLVTAYKCEDDPSDYVYLLDLETGVHTLYRPDNWAYGVAMNDNGMLYFCEDNRNTSAITINAIVP</sequence>
<gene>
    <name evidence="2" type="ORF">HPE63_01770</name>
</gene>
<name>A0ABR7V7W8_9FLAO</name>
<proteinExistence type="predicted"/>
<evidence type="ECO:0008006" key="4">
    <source>
        <dbReference type="Google" id="ProtNLM"/>
    </source>
</evidence>
<dbReference type="InterPro" id="IPR011041">
    <property type="entry name" value="Quinoprot_gluc/sorb_DH_b-prop"/>
</dbReference>
<protein>
    <recommendedName>
        <fullName evidence="4">TolB-like 6-blade propeller-like</fullName>
    </recommendedName>
</protein>
<organism evidence="2 3">
    <name type="scientific">Maribacter arenosus</name>
    <dbReference type="NCBI Taxonomy" id="1854708"/>
    <lineage>
        <taxon>Bacteria</taxon>
        <taxon>Pseudomonadati</taxon>
        <taxon>Bacteroidota</taxon>
        <taxon>Flavobacteriia</taxon>
        <taxon>Flavobacteriales</taxon>
        <taxon>Flavobacteriaceae</taxon>
        <taxon>Maribacter</taxon>
    </lineage>
</organism>
<accession>A0ABR7V7W8</accession>
<dbReference type="RefSeq" id="WP_188312508.1">
    <property type="nucleotide sequence ID" value="NZ_JABTCG010000001.1"/>
</dbReference>
<feature type="signal peptide" evidence="1">
    <location>
        <begin position="1"/>
        <end position="20"/>
    </location>
</feature>
<dbReference type="PROSITE" id="PS51257">
    <property type="entry name" value="PROKAR_LIPOPROTEIN"/>
    <property type="match status" value="1"/>
</dbReference>
<evidence type="ECO:0000313" key="2">
    <source>
        <dbReference type="EMBL" id="MBD0849381.1"/>
    </source>
</evidence>
<keyword evidence="3" id="KW-1185">Reference proteome</keyword>
<feature type="chain" id="PRO_5045989983" description="TolB-like 6-blade propeller-like" evidence="1">
    <location>
        <begin position="21"/>
        <end position="303"/>
    </location>
</feature>
<comment type="caution">
    <text evidence="2">The sequence shown here is derived from an EMBL/GenBank/DDBJ whole genome shotgun (WGS) entry which is preliminary data.</text>
</comment>
<keyword evidence="1" id="KW-0732">Signal</keyword>
<dbReference type="Proteomes" id="UP000598350">
    <property type="component" value="Unassembled WGS sequence"/>
</dbReference>
<evidence type="ECO:0000313" key="3">
    <source>
        <dbReference type="Proteomes" id="UP000598350"/>
    </source>
</evidence>
<reference evidence="2 3" key="1">
    <citation type="submission" date="2020-05" db="EMBL/GenBank/DDBJ databases">
        <title>The draft genome sequence of Maribacter arenosus CAU 1321.</title>
        <authorList>
            <person name="Mu L."/>
        </authorList>
    </citation>
    <scope>NUCLEOTIDE SEQUENCE [LARGE SCALE GENOMIC DNA]</scope>
    <source>
        <strain evidence="2 3">CAU 1321</strain>
    </source>
</reference>
<dbReference type="EMBL" id="JABTCG010000001">
    <property type="protein sequence ID" value="MBD0849381.1"/>
    <property type="molecule type" value="Genomic_DNA"/>
</dbReference>